<protein>
    <submittedName>
        <fullName evidence="2">Uncharacterized protein</fullName>
    </submittedName>
</protein>
<organism evidence="2 3">
    <name type="scientific">Dovyalis caffra</name>
    <dbReference type="NCBI Taxonomy" id="77055"/>
    <lineage>
        <taxon>Eukaryota</taxon>
        <taxon>Viridiplantae</taxon>
        <taxon>Streptophyta</taxon>
        <taxon>Embryophyta</taxon>
        <taxon>Tracheophyta</taxon>
        <taxon>Spermatophyta</taxon>
        <taxon>Magnoliopsida</taxon>
        <taxon>eudicotyledons</taxon>
        <taxon>Gunneridae</taxon>
        <taxon>Pentapetalae</taxon>
        <taxon>rosids</taxon>
        <taxon>fabids</taxon>
        <taxon>Malpighiales</taxon>
        <taxon>Salicaceae</taxon>
        <taxon>Flacourtieae</taxon>
        <taxon>Dovyalis</taxon>
    </lineage>
</organism>
<dbReference type="AlphaFoldDB" id="A0AAV1RL12"/>
<dbReference type="Proteomes" id="UP001314170">
    <property type="component" value="Unassembled WGS sequence"/>
</dbReference>
<accession>A0AAV1RL12</accession>
<sequence length="118" mass="13451">MRDLDPDPDPEDDEAGALCRGKQKDVSSPRRILSYTSIINKCINEVVQRRNEQSQGENGLMINYIDSRETKFLIYIIPTYKGKLVPQNEKDKKRKEKDKALTRGMPLVALSSKNLDGL</sequence>
<proteinExistence type="predicted"/>
<evidence type="ECO:0000313" key="2">
    <source>
        <dbReference type="EMBL" id="CAK7337425.1"/>
    </source>
</evidence>
<gene>
    <name evidence="2" type="ORF">DCAF_LOCUS12459</name>
</gene>
<dbReference type="EMBL" id="CAWUPB010001087">
    <property type="protein sequence ID" value="CAK7337425.1"/>
    <property type="molecule type" value="Genomic_DNA"/>
</dbReference>
<evidence type="ECO:0000313" key="3">
    <source>
        <dbReference type="Proteomes" id="UP001314170"/>
    </source>
</evidence>
<reference evidence="2 3" key="1">
    <citation type="submission" date="2024-01" db="EMBL/GenBank/DDBJ databases">
        <authorList>
            <person name="Waweru B."/>
        </authorList>
    </citation>
    <scope>NUCLEOTIDE SEQUENCE [LARGE SCALE GENOMIC DNA]</scope>
</reference>
<name>A0AAV1RL12_9ROSI</name>
<evidence type="ECO:0000256" key="1">
    <source>
        <dbReference type="SAM" id="MobiDB-lite"/>
    </source>
</evidence>
<feature type="compositionally biased region" description="Acidic residues" evidence="1">
    <location>
        <begin position="1"/>
        <end position="15"/>
    </location>
</feature>
<comment type="caution">
    <text evidence="2">The sequence shown here is derived from an EMBL/GenBank/DDBJ whole genome shotgun (WGS) entry which is preliminary data.</text>
</comment>
<keyword evidence="3" id="KW-1185">Reference proteome</keyword>
<feature type="region of interest" description="Disordered" evidence="1">
    <location>
        <begin position="1"/>
        <end position="25"/>
    </location>
</feature>